<reference evidence="1 2" key="1">
    <citation type="submission" date="2023-04" db="EMBL/GenBank/DDBJ databases">
        <title>Genome sequence of Halobacillus naozhouensis KACC 21980.</title>
        <authorList>
            <person name="Kim S."/>
            <person name="Heo J."/>
            <person name="Kwon S.-W."/>
        </authorList>
    </citation>
    <scope>NUCLEOTIDE SEQUENCE [LARGE SCALE GENOMIC DNA]</scope>
    <source>
        <strain evidence="1 2">KCTC 13234</strain>
    </source>
</reference>
<gene>
    <name evidence="1" type="ORF">P9989_06540</name>
</gene>
<evidence type="ECO:0000313" key="1">
    <source>
        <dbReference type="EMBL" id="WFT76016.1"/>
    </source>
</evidence>
<protein>
    <submittedName>
        <fullName evidence="1">DUF2515 domain-containing protein</fullName>
    </submittedName>
</protein>
<dbReference type="Proteomes" id="UP001221597">
    <property type="component" value="Chromosome"/>
</dbReference>
<proteinExistence type="predicted"/>
<evidence type="ECO:0000313" key="2">
    <source>
        <dbReference type="Proteomes" id="UP001221597"/>
    </source>
</evidence>
<dbReference type="EMBL" id="CP121671">
    <property type="protein sequence ID" value="WFT76016.1"/>
    <property type="molecule type" value="Genomic_DNA"/>
</dbReference>
<dbReference type="Pfam" id="PF10720">
    <property type="entry name" value="DUF2515"/>
    <property type="match status" value="1"/>
</dbReference>
<sequence length="367" mass="43633">MVTKQLKKIIKEPRSIKHHELTNDQEDLIQTIRSTTRKHNRNNVTRTQAYFDFYQKHPEIHWALLAHLVSRNAGWNMTDLKGEYLPFLLSRKEQDDFFAFLERGNWLIFQDAYPQLLLYEESKKRGTPLFHLLSFLEISKFMEPFWSQFWEKSTKEALTIALIINEQQYIEERVVQHKHYKDTVLDTILFKLQDIFEFNHILLPYMTPFQKKTKLVGGAVHHFSSVNERINLGKGLYDLLFSVQSRLKHTVDWAKDYPHTGSRHDFWPHLFNHIKETAPDEKHELTSNPCSLHPISPKIYSPQLTRVWKDFDHEKAVPDDWFKNKKMLHFVKKPVKMLKGDIQGTYCKAIEELESAASTKAFFHKRN</sequence>
<dbReference type="RefSeq" id="WP_283077976.1">
    <property type="nucleotide sequence ID" value="NZ_CP121671.1"/>
</dbReference>
<organism evidence="1 2">
    <name type="scientific">Halobacillus naozhouensis</name>
    <dbReference type="NCBI Taxonomy" id="554880"/>
    <lineage>
        <taxon>Bacteria</taxon>
        <taxon>Bacillati</taxon>
        <taxon>Bacillota</taxon>
        <taxon>Bacilli</taxon>
        <taxon>Bacillales</taxon>
        <taxon>Bacillaceae</taxon>
        <taxon>Halobacillus</taxon>
    </lineage>
</organism>
<name>A0ABY8J4Y9_9BACI</name>
<accession>A0ABY8J4Y9</accession>
<dbReference type="InterPro" id="IPR019658">
    <property type="entry name" value="DUF2515"/>
</dbReference>
<keyword evidence="2" id="KW-1185">Reference proteome</keyword>